<dbReference type="SUPFAM" id="SSF51905">
    <property type="entry name" value="FAD/NAD(P)-binding domain"/>
    <property type="match status" value="2"/>
</dbReference>
<evidence type="ECO:0000256" key="1">
    <source>
        <dbReference type="ARBA" id="ARBA00001974"/>
    </source>
</evidence>
<keyword evidence="3" id="KW-0274">FAD</keyword>
<accession>A0A9D1I7V8</accession>
<protein>
    <submittedName>
        <fullName evidence="5">NAD(P)/FAD-dependent oxidoreductase</fullName>
    </submittedName>
</protein>
<dbReference type="InterPro" id="IPR050260">
    <property type="entry name" value="FAD-bd_OxRdtase"/>
</dbReference>
<dbReference type="Pfam" id="PF07992">
    <property type="entry name" value="Pyr_redox_2"/>
    <property type="match status" value="1"/>
</dbReference>
<reference evidence="5" key="2">
    <citation type="journal article" date="2021" name="PeerJ">
        <title>Extensive microbial diversity within the chicken gut microbiome revealed by metagenomics and culture.</title>
        <authorList>
            <person name="Gilroy R."/>
            <person name="Ravi A."/>
            <person name="Getino M."/>
            <person name="Pursley I."/>
            <person name="Horton D.L."/>
            <person name="Alikhan N.F."/>
            <person name="Baker D."/>
            <person name="Gharbi K."/>
            <person name="Hall N."/>
            <person name="Watson M."/>
            <person name="Adriaenssens E.M."/>
            <person name="Foster-Nyarko E."/>
            <person name="Jarju S."/>
            <person name="Secka A."/>
            <person name="Antonio M."/>
            <person name="Oren A."/>
            <person name="Chaudhuri R.R."/>
            <person name="La Ragione R."/>
            <person name="Hildebrand F."/>
            <person name="Pallen M.J."/>
        </authorList>
    </citation>
    <scope>NUCLEOTIDE SEQUENCE</scope>
    <source>
        <strain evidence="5">11300</strain>
    </source>
</reference>
<dbReference type="PANTHER" id="PTHR43429">
    <property type="entry name" value="PYRIDINE NUCLEOTIDE-DISULFIDE OXIDOREDUCTASE DOMAIN-CONTAINING"/>
    <property type="match status" value="1"/>
</dbReference>
<dbReference type="Gene3D" id="3.50.50.60">
    <property type="entry name" value="FAD/NAD(P)-binding domain"/>
    <property type="match status" value="2"/>
</dbReference>
<dbReference type="InterPro" id="IPR036188">
    <property type="entry name" value="FAD/NAD-bd_sf"/>
</dbReference>
<dbReference type="PRINTS" id="PR00411">
    <property type="entry name" value="PNDRDTASEI"/>
</dbReference>
<keyword evidence="2" id="KW-0285">Flavoprotein</keyword>
<evidence type="ECO:0000259" key="4">
    <source>
        <dbReference type="Pfam" id="PF07992"/>
    </source>
</evidence>
<dbReference type="EMBL" id="DVMO01000146">
    <property type="protein sequence ID" value="HIU28560.1"/>
    <property type="molecule type" value="Genomic_DNA"/>
</dbReference>
<reference evidence="5" key="1">
    <citation type="submission" date="2020-10" db="EMBL/GenBank/DDBJ databases">
        <authorList>
            <person name="Gilroy R."/>
        </authorList>
    </citation>
    <scope>NUCLEOTIDE SEQUENCE</scope>
    <source>
        <strain evidence="5">11300</strain>
    </source>
</reference>
<feature type="domain" description="FAD/NAD(P)-binding" evidence="4">
    <location>
        <begin position="5"/>
        <end position="293"/>
    </location>
</feature>
<gene>
    <name evidence="5" type="ORF">IAD16_09335</name>
</gene>
<comment type="caution">
    <text evidence="5">The sequence shown here is derived from an EMBL/GenBank/DDBJ whole genome shotgun (WGS) entry which is preliminary data.</text>
</comment>
<sequence length="397" mass="42967">MSNTYIIVGAGIAGIAAAEAIRKIDSQGPVIMFTAEHNLPYSRPMLTKTPFYSFDPDKWTIHSLEWFDANRIDLHMDEPVSAVDPSSKTVTSSRGVYHYDKLILATGAENFLPPITGIDSDMVFTIRRADDIFDLKKVCRASAKAVVIGGGVIGLETAVELWRYGAGVTVLEAAPYLMTRQIDEEISGLIQKKLQGQIDVYTGVSIKAVEAPSAADSACVVLSDGRSFPCDLVIVACGVRACTSIVPGTVNVPRAIDIDDHCRTSDPYIYAAGDCSQHNGINYALWSQSMAQGRIAGLNAAGAVSLLEDFDTSLVINSPLLSLFALGDLGKDPDKKYEIKYISSKDDMDTFFVNPSHGERFEKLFYCGGHLVGAAIIGNLSHMESLKKEILGKETAR</sequence>
<evidence type="ECO:0000313" key="6">
    <source>
        <dbReference type="Proteomes" id="UP000824091"/>
    </source>
</evidence>
<dbReference type="PANTHER" id="PTHR43429:SF3">
    <property type="entry name" value="NITRITE REDUCTASE [NAD(P)H]"/>
    <property type="match status" value="1"/>
</dbReference>
<proteinExistence type="predicted"/>
<dbReference type="Proteomes" id="UP000824091">
    <property type="component" value="Unassembled WGS sequence"/>
</dbReference>
<evidence type="ECO:0000313" key="5">
    <source>
        <dbReference type="EMBL" id="HIU28560.1"/>
    </source>
</evidence>
<dbReference type="AlphaFoldDB" id="A0A9D1I7V8"/>
<dbReference type="PRINTS" id="PR00368">
    <property type="entry name" value="FADPNR"/>
</dbReference>
<dbReference type="InterPro" id="IPR023753">
    <property type="entry name" value="FAD/NAD-binding_dom"/>
</dbReference>
<dbReference type="GO" id="GO:0016491">
    <property type="term" value="F:oxidoreductase activity"/>
    <property type="evidence" value="ECO:0007669"/>
    <property type="project" value="InterPro"/>
</dbReference>
<evidence type="ECO:0000256" key="3">
    <source>
        <dbReference type="ARBA" id="ARBA00022827"/>
    </source>
</evidence>
<organism evidence="5 6">
    <name type="scientific">Candidatus Fimisoma avicola</name>
    <dbReference type="NCBI Taxonomy" id="2840826"/>
    <lineage>
        <taxon>Bacteria</taxon>
        <taxon>Bacillati</taxon>
        <taxon>Bacillota</taxon>
        <taxon>Clostridia</taxon>
        <taxon>Eubacteriales</taxon>
        <taxon>Candidatus Fimisoma</taxon>
    </lineage>
</organism>
<name>A0A9D1I7V8_9FIRM</name>
<comment type="cofactor">
    <cofactor evidence="1">
        <name>FAD</name>
        <dbReference type="ChEBI" id="CHEBI:57692"/>
    </cofactor>
</comment>
<evidence type="ECO:0000256" key="2">
    <source>
        <dbReference type="ARBA" id="ARBA00022630"/>
    </source>
</evidence>